<gene>
    <name evidence="2" type="ORF">Slati_2666800</name>
</gene>
<dbReference type="AlphaFoldDB" id="A0AAW2VWQ0"/>
<feature type="region of interest" description="Disordered" evidence="1">
    <location>
        <begin position="209"/>
        <end position="230"/>
    </location>
</feature>
<proteinExistence type="predicted"/>
<dbReference type="EMBL" id="JACGWN010000009">
    <property type="protein sequence ID" value="KAL0433325.1"/>
    <property type="molecule type" value="Genomic_DNA"/>
</dbReference>
<evidence type="ECO:0000256" key="1">
    <source>
        <dbReference type="SAM" id="MobiDB-lite"/>
    </source>
</evidence>
<name>A0AAW2VWQ0_9LAMI</name>
<protein>
    <recommendedName>
        <fullName evidence="3">Retrotransposon Copia-like N-terminal domain-containing protein</fullName>
    </recommendedName>
</protein>
<sequence>MSGYVSLGTKMKLGFIDGSFPCPAVGSIHYEQWRRVDLTVTSWIWNSMSKDIVEAFMYCANSRELWTAIQRRYGRSNGPMVYQLQREMSTFLMGLHESYNSERSQILMLDPLPDIERAFAMVYAVEKQRAVHIELDQSASQMASQLTLKDTKREGDKSAQRKKQFFDKRNVICSHCRKPGHTHDACFQLHGVPDWYKVLNDKKKKGKHFTAAVDDKQQSPEDASSGSMSDMMNELIKLL</sequence>
<evidence type="ECO:0008006" key="3">
    <source>
        <dbReference type="Google" id="ProtNLM"/>
    </source>
</evidence>
<feature type="compositionally biased region" description="Polar residues" evidence="1">
    <location>
        <begin position="220"/>
        <end position="230"/>
    </location>
</feature>
<dbReference type="PANTHER" id="PTHR34222:SF99">
    <property type="entry name" value="PROTEIN, PUTATIVE-RELATED"/>
    <property type="match status" value="1"/>
</dbReference>
<reference evidence="2" key="1">
    <citation type="submission" date="2020-06" db="EMBL/GenBank/DDBJ databases">
        <authorList>
            <person name="Li T."/>
            <person name="Hu X."/>
            <person name="Zhang T."/>
            <person name="Song X."/>
            <person name="Zhang H."/>
            <person name="Dai N."/>
            <person name="Sheng W."/>
            <person name="Hou X."/>
            <person name="Wei L."/>
        </authorList>
    </citation>
    <scope>NUCLEOTIDE SEQUENCE</scope>
    <source>
        <strain evidence="2">KEN1</strain>
        <tissue evidence="2">Leaf</tissue>
    </source>
</reference>
<comment type="caution">
    <text evidence="2">The sequence shown here is derived from an EMBL/GenBank/DDBJ whole genome shotgun (WGS) entry which is preliminary data.</text>
</comment>
<dbReference type="PANTHER" id="PTHR34222">
    <property type="entry name" value="GAG_PRE-INTEGRS DOMAIN-CONTAINING PROTEIN"/>
    <property type="match status" value="1"/>
</dbReference>
<evidence type="ECO:0000313" key="2">
    <source>
        <dbReference type="EMBL" id="KAL0433325.1"/>
    </source>
</evidence>
<accession>A0AAW2VWQ0</accession>
<reference evidence="2" key="2">
    <citation type="journal article" date="2024" name="Plant">
        <title>Genomic evolution and insights into agronomic trait innovations of Sesamum species.</title>
        <authorList>
            <person name="Miao H."/>
            <person name="Wang L."/>
            <person name="Qu L."/>
            <person name="Liu H."/>
            <person name="Sun Y."/>
            <person name="Le M."/>
            <person name="Wang Q."/>
            <person name="Wei S."/>
            <person name="Zheng Y."/>
            <person name="Lin W."/>
            <person name="Duan Y."/>
            <person name="Cao H."/>
            <person name="Xiong S."/>
            <person name="Wang X."/>
            <person name="Wei L."/>
            <person name="Li C."/>
            <person name="Ma Q."/>
            <person name="Ju M."/>
            <person name="Zhao R."/>
            <person name="Li G."/>
            <person name="Mu C."/>
            <person name="Tian Q."/>
            <person name="Mei H."/>
            <person name="Zhang T."/>
            <person name="Gao T."/>
            <person name="Zhang H."/>
        </authorList>
    </citation>
    <scope>NUCLEOTIDE SEQUENCE</scope>
    <source>
        <strain evidence="2">KEN1</strain>
    </source>
</reference>
<organism evidence="2">
    <name type="scientific">Sesamum latifolium</name>
    <dbReference type="NCBI Taxonomy" id="2727402"/>
    <lineage>
        <taxon>Eukaryota</taxon>
        <taxon>Viridiplantae</taxon>
        <taxon>Streptophyta</taxon>
        <taxon>Embryophyta</taxon>
        <taxon>Tracheophyta</taxon>
        <taxon>Spermatophyta</taxon>
        <taxon>Magnoliopsida</taxon>
        <taxon>eudicotyledons</taxon>
        <taxon>Gunneridae</taxon>
        <taxon>Pentapetalae</taxon>
        <taxon>asterids</taxon>
        <taxon>lamiids</taxon>
        <taxon>Lamiales</taxon>
        <taxon>Pedaliaceae</taxon>
        <taxon>Sesamum</taxon>
    </lineage>
</organism>